<evidence type="ECO:0000256" key="1">
    <source>
        <dbReference type="ARBA" id="ARBA00022723"/>
    </source>
</evidence>
<keyword evidence="5" id="KW-0472">Membrane</keyword>
<evidence type="ECO:0000259" key="6">
    <source>
        <dbReference type="PROSITE" id="PS50865"/>
    </source>
</evidence>
<sequence length="250" mass="29111">MGPSAVTAEGFIRPERGGCDICGRETSRRCQACSLDWFCSQECQDQMSFDHLTLCSARSITSADKLWHYAVRDRIPQDLETREHFGFTRCRGWRDETHLLGLYQGLIRVLGIQAIQLDEWRERDILVSKIIEAFSELAENGRGTYFSWFLRNQHILNNLTSPLQPTDWQISSQFDAEWRRLEAEVRRRESAISIFGIFFYVLLYIVVFRIGITATANLIWGLLDFYLNTNLVWGLLSFGLFFYCMFIMGN</sequence>
<evidence type="ECO:0000313" key="8">
    <source>
        <dbReference type="Proteomes" id="UP000826661"/>
    </source>
</evidence>
<dbReference type="AlphaFoldDB" id="A0A8G0LC37"/>
<evidence type="ECO:0000256" key="3">
    <source>
        <dbReference type="ARBA" id="ARBA00022833"/>
    </source>
</evidence>
<evidence type="ECO:0000256" key="2">
    <source>
        <dbReference type="ARBA" id="ARBA00022771"/>
    </source>
</evidence>
<dbReference type="GO" id="GO:0008270">
    <property type="term" value="F:zinc ion binding"/>
    <property type="evidence" value="ECO:0007669"/>
    <property type="project" value="UniProtKB-KW"/>
</dbReference>
<feature type="transmembrane region" description="Helical" evidence="5">
    <location>
        <begin position="190"/>
        <end position="211"/>
    </location>
</feature>
<dbReference type="InterPro" id="IPR002893">
    <property type="entry name" value="Znf_MYND"/>
</dbReference>
<organism evidence="7 8">
    <name type="scientific">Trichoderma simmonsii</name>
    <dbReference type="NCBI Taxonomy" id="1491479"/>
    <lineage>
        <taxon>Eukaryota</taxon>
        <taxon>Fungi</taxon>
        <taxon>Dikarya</taxon>
        <taxon>Ascomycota</taxon>
        <taxon>Pezizomycotina</taxon>
        <taxon>Sordariomycetes</taxon>
        <taxon>Hypocreomycetidae</taxon>
        <taxon>Hypocreales</taxon>
        <taxon>Hypocreaceae</taxon>
        <taxon>Trichoderma</taxon>
    </lineage>
</organism>
<feature type="transmembrane region" description="Helical" evidence="5">
    <location>
        <begin position="231"/>
        <end position="249"/>
    </location>
</feature>
<keyword evidence="1" id="KW-0479">Metal-binding</keyword>
<reference evidence="7 8" key="1">
    <citation type="journal article" date="2021" name="BMC Genomics">
        <title>Telomere-to-telomere genome assembly of asparaginase-producing Trichoderma simmonsii.</title>
        <authorList>
            <person name="Chung D."/>
            <person name="Kwon Y.M."/>
            <person name="Yang Y."/>
        </authorList>
    </citation>
    <scope>NUCLEOTIDE SEQUENCE [LARGE SCALE GENOMIC DNA]</scope>
    <source>
        <strain evidence="7 8">GH-Sj1</strain>
    </source>
</reference>
<keyword evidence="5" id="KW-1133">Transmembrane helix</keyword>
<dbReference type="Gene3D" id="6.10.140.2220">
    <property type="match status" value="1"/>
</dbReference>
<dbReference type="SUPFAM" id="SSF144232">
    <property type="entry name" value="HIT/MYND zinc finger-like"/>
    <property type="match status" value="1"/>
</dbReference>
<keyword evidence="8" id="KW-1185">Reference proteome</keyword>
<protein>
    <submittedName>
        <fullName evidence="7">MYND-type zinc finger protein samB</fullName>
    </submittedName>
</protein>
<accession>A0A8G0LC37</accession>
<evidence type="ECO:0000256" key="4">
    <source>
        <dbReference type="PROSITE-ProRule" id="PRU00134"/>
    </source>
</evidence>
<dbReference type="PROSITE" id="PS50865">
    <property type="entry name" value="ZF_MYND_2"/>
    <property type="match status" value="1"/>
</dbReference>
<dbReference type="EMBL" id="CP075865">
    <property type="protein sequence ID" value="QYS97114.1"/>
    <property type="molecule type" value="Genomic_DNA"/>
</dbReference>
<dbReference type="Pfam" id="PF01753">
    <property type="entry name" value="zf-MYND"/>
    <property type="match status" value="1"/>
</dbReference>
<keyword evidence="3" id="KW-0862">Zinc</keyword>
<evidence type="ECO:0000313" key="7">
    <source>
        <dbReference type="EMBL" id="QYS97114.1"/>
    </source>
</evidence>
<dbReference type="Proteomes" id="UP000826661">
    <property type="component" value="Chromosome II"/>
</dbReference>
<name>A0A8G0LC37_9HYPO</name>
<evidence type="ECO:0000256" key="5">
    <source>
        <dbReference type="SAM" id="Phobius"/>
    </source>
</evidence>
<dbReference type="PROSITE" id="PS01360">
    <property type="entry name" value="ZF_MYND_1"/>
    <property type="match status" value="1"/>
</dbReference>
<keyword evidence="5" id="KW-0812">Transmembrane</keyword>
<gene>
    <name evidence="7" type="ORF">H0G86_004350</name>
</gene>
<keyword evidence="2 4" id="KW-0863">Zinc-finger</keyword>
<proteinExistence type="predicted"/>
<feature type="domain" description="MYND-type" evidence="6">
    <location>
        <begin position="19"/>
        <end position="55"/>
    </location>
</feature>